<dbReference type="PANTHER" id="PTHR30518:SF2">
    <property type="entry name" value="ENDOLYTIC MUREIN TRANSGLYCOSYLASE"/>
    <property type="match status" value="1"/>
</dbReference>
<protein>
    <recommendedName>
        <fullName evidence="7">Endolytic murein transglycosylase</fullName>
        <ecNumber evidence="7">4.2.2.29</ecNumber>
    </recommendedName>
    <alternativeName>
        <fullName evidence="7">Peptidoglycan lytic transglycosylase</fullName>
    </alternativeName>
    <alternativeName>
        <fullName evidence="7">Peptidoglycan polymerization terminase</fullName>
    </alternativeName>
</protein>
<keyword evidence="5 7" id="KW-0456">Lyase</keyword>
<comment type="catalytic activity">
    <reaction evidence="7">
        <text>a peptidoglycan chain = a peptidoglycan chain with N-acetyl-1,6-anhydromuramyl-[peptide] at the reducing end + a peptidoglycan chain with N-acetylglucosamine at the non-reducing end.</text>
        <dbReference type="EC" id="4.2.2.29"/>
    </reaction>
</comment>
<evidence type="ECO:0000256" key="3">
    <source>
        <dbReference type="ARBA" id="ARBA00022989"/>
    </source>
</evidence>
<sequence length="333" mass="37410">MKKIFIYIFVLLCLMLMASGGYLYVQYQHFLSQPVFAEVPTTFEIKKGSSYGNFVQNIKSNRGMGSVLNWKIMARINHLENSIKAGEFEVNTPLTPLELVQYVAQNNVKTYSITLIEGHHWAQIKRHLIDSPISNVLLDLSDEQLIDLLNIEAGHLEGQFLPETYQYVKGDQDIDILERAHQALLKVLEKTWEERDPSIAVKSPYELLVLASIIEKETAQSSERDIISGVFNRRLKLGMRLQTDPTVIYGVGASYAGDITSAHLRTDTPYNTYTRGGLPPTPIAMASAASIFAAAHPNNGKELYFVANNKGGHTFSETYEQHKQAVQIYLKGN</sequence>
<keyword evidence="4 7" id="KW-0472">Membrane</keyword>
<feature type="site" description="Important for catalytic activity" evidence="7">
    <location>
        <position position="217"/>
    </location>
</feature>
<keyword evidence="3 7" id="KW-1133">Transmembrane helix</keyword>
<evidence type="ECO:0000256" key="2">
    <source>
        <dbReference type="ARBA" id="ARBA00022692"/>
    </source>
</evidence>
<keyword evidence="7" id="KW-0997">Cell inner membrane</keyword>
<accession>A0A4R6XAU5</accession>
<dbReference type="HAMAP" id="MF_02065">
    <property type="entry name" value="MltG"/>
    <property type="match status" value="1"/>
</dbReference>
<dbReference type="Gene3D" id="3.30.1490.480">
    <property type="entry name" value="Endolytic murein transglycosylase"/>
    <property type="match status" value="1"/>
</dbReference>
<dbReference type="GO" id="GO:0071555">
    <property type="term" value="P:cell wall organization"/>
    <property type="evidence" value="ECO:0007669"/>
    <property type="project" value="UniProtKB-KW"/>
</dbReference>
<evidence type="ECO:0000313" key="8">
    <source>
        <dbReference type="EMBL" id="TDR16302.1"/>
    </source>
</evidence>
<organism evidence="8 9">
    <name type="scientific">Marinicella litoralis</name>
    <dbReference type="NCBI Taxonomy" id="644220"/>
    <lineage>
        <taxon>Bacteria</taxon>
        <taxon>Pseudomonadati</taxon>
        <taxon>Pseudomonadota</taxon>
        <taxon>Gammaproteobacteria</taxon>
        <taxon>Lysobacterales</taxon>
        <taxon>Marinicellaceae</taxon>
        <taxon>Marinicella</taxon>
    </lineage>
</organism>
<dbReference type="RefSeq" id="WP_099020152.1">
    <property type="nucleotide sequence ID" value="NZ_NIHB01000006.1"/>
</dbReference>
<dbReference type="GO" id="GO:0005886">
    <property type="term" value="C:plasma membrane"/>
    <property type="evidence" value="ECO:0007669"/>
    <property type="project" value="UniProtKB-UniRule"/>
</dbReference>
<dbReference type="Gene3D" id="3.30.160.60">
    <property type="entry name" value="Classic Zinc Finger"/>
    <property type="match status" value="1"/>
</dbReference>
<dbReference type="OrthoDB" id="9814591at2"/>
<evidence type="ECO:0000256" key="5">
    <source>
        <dbReference type="ARBA" id="ARBA00023239"/>
    </source>
</evidence>
<comment type="function">
    <text evidence="7">Functions as a peptidoglycan terminase that cleaves nascent peptidoglycan strands endolytically to terminate their elongation.</text>
</comment>
<evidence type="ECO:0000256" key="1">
    <source>
        <dbReference type="ARBA" id="ARBA00022475"/>
    </source>
</evidence>
<dbReference type="Proteomes" id="UP000295724">
    <property type="component" value="Unassembled WGS sequence"/>
</dbReference>
<dbReference type="GO" id="GO:0009252">
    <property type="term" value="P:peptidoglycan biosynthetic process"/>
    <property type="evidence" value="ECO:0007669"/>
    <property type="project" value="UniProtKB-UniRule"/>
</dbReference>
<comment type="similarity">
    <text evidence="7">Belongs to the transglycosylase MltG family.</text>
</comment>
<dbReference type="EMBL" id="SNZB01000008">
    <property type="protein sequence ID" value="TDR16302.1"/>
    <property type="molecule type" value="Genomic_DNA"/>
</dbReference>
<keyword evidence="9" id="KW-1185">Reference proteome</keyword>
<dbReference type="CDD" id="cd08010">
    <property type="entry name" value="MltG_like"/>
    <property type="match status" value="1"/>
</dbReference>
<proteinExistence type="inferred from homology"/>
<dbReference type="AlphaFoldDB" id="A0A4R6XAU5"/>
<dbReference type="EC" id="4.2.2.29" evidence="7"/>
<dbReference type="PANTHER" id="PTHR30518">
    <property type="entry name" value="ENDOLYTIC MUREIN TRANSGLYCOSYLASE"/>
    <property type="match status" value="1"/>
</dbReference>
<evidence type="ECO:0000256" key="4">
    <source>
        <dbReference type="ARBA" id="ARBA00023136"/>
    </source>
</evidence>
<dbReference type="Pfam" id="PF02618">
    <property type="entry name" value="YceG"/>
    <property type="match status" value="1"/>
</dbReference>
<dbReference type="InterPro" id="IPR003770">
    <property type="entry name" value="MLTG-like"/>
</dbReference>
<keyword evidence="2 7" id="KW-0812">Transmembrane</keyword>
<evidence type="ECO:0000256" key="6">
    <source>
        <dbReference type="ARBA" id="ARBA00023316"/>
    </source>
</evidence>
<evidence type="ECO:0000313" key="9">
    <source>
        <dbReference type="Proteomes" id="UP000295724"/>
    </source>
</evidence>
<evidence type="ECO:0000256" key="7">
    <source>
        <dbReference type="HAMAP-Rule" id="MF_02065"/>
    </source>
</evidence>
<gene>
    <name evidence="7" type="primary">mltG</name>
    <name evidence="8" type="ORF">C8D91_2829</name>
</gene>
<reference evidence="8 9" key="1">
    <citation type="submission" date="2019-03" db="EMBL/GenBank/DDBJ databases">
        <title>Genomic Encyclopedia of Type Strains, Phase IV (KMG-IV): sequencing the most valuable type-strain genomes for metagenomic binning, comparative biology and taxonomic classification.</title>
        <authorList>
            <person name="Goeker M."/>
        </authorList>
    </citation>
    <scope>NUCLEOTIDE SEQUENCE [LARGE SCALE GENOMIC DNA]</scope>
    <source>
        <strain evidence="8 9">DSM 25488</strain>
    </source>
</reference>
<comment type="caution">
    <text evidence="8">The sequence shown here is derived from an EMBL/GenBank/DDBJ whole genome shotgun (WGS) entry which is preliminary data.</text>
</comment>
<name>A0A4R6XAU5_9GAMM</name>
<keyword evidence="1 7" id="KW-1003">Cell membrane</keyword>
<dbReference type="NCBIfam" id="TIGR00247">
    <property type="entry name" value="endolytic transglycosylase MltG"/>
    <property type="match status" value="1"/>
</dbReference>
<dbReference type="GO" id="GO:0008932">
    <property type="term" value="F:lytic endotransglycosylase activity"/>
    <property type="evidence" value="ECO:0007669"/>
    <property type="project" value="UniProtKB-UniRule"/>
</dbReference>
<keyword evidence="6 7" id="KW-0961">Cell wall biogenesis/degradation</keyword>